<proteinExistence type="predicted"/>
<dbReference type="STRING" id="1302690.BUE76_17295"/>
<name>A0A1M5BLX9_9BACT</name>
<evidence type="ECO:0000313" key="2">
    <source>
        <dbReference type="Proteomes" id="UP000184368"/>
    </source>
</evidence>
<dbReference type="RefSeq" id="WP_143157299.1">
    <property type="nucleotide sequence ID" value="NZ_FQUO01000008.1"/>
</dbReference>
<dbReference type="Gene3D" id="2.40.128.490">
    <property type="entry name" value="Uncharacterised protein PF14869, DUF4488"/>
    <property type="match status" value="1"/>
</dbReference>
<sequence length="234" mass="26268">MILLVCMAFVPATRLQQKVAGAWIGQENGVTHVLLVTDNYLSLTAYNQEDRLFLYTLGGPVQVKKDQLELTCEFHSLDTTKVGTPLLLPMRFNKEMLTDVEAPIYNNVALPKKWKQLDYGTSGLSGNWQITKRMQEGSLQTIHQTGSRKTIKLLTGTRFQWVAIDPGAKGFYGTGGGEYTFKEGKYTEHIAFFSRDSSRVGASLSFNGKLENGAWHHSGKSSRGDHIYEVWTRK</sequence>
<protein>
    <recommendedName>
        <fullName evidence="3">Membrane or secreted protein</fullName>
    </recommendedName>
</protein>
<evidence type="ECO:0000313" key="1">
    <source>
        <dbReference type="EMBL" id="SHF43613.1"/>
    </source>
</evidence>
<evidence type="ECO:0008006" key="3">
    <source>
        <dbReference type="Google" id="ProtNLM"/>
    </source>
</evidence>
<dbReference type="OrthoDB" id="706756at2"/>
<gene>
    <name evidence="1" type="ORF">SAMN05444008_1081</name>
</gene>
<accession>A0A1M5BLX9</accession>
<dbReference type="AlphaFoldDB" id="A0A1M5BLX9"/>
<dbReference type="Proteomes" id="UP000184368">
    <property type="component" value="Unassembled WGS sequence"/>
</dbReference>
<keyword evidence="2" id="KW-1185">Reference proteome</keyword>
<dbReference type="EMBL" id="FQUO01000008">
    <property type="protein sequence ID" value="SHF43613.1"/>
    <property type="molecule type" value="Genomic_DNA"/>
</dbReference>
<reference evidence="1 2" key="1">
    <citation type="submission" date="2016-11" db="EMBL/GenBank/DDBJ databases">
        <authorList>
            <person name="Jaros S."/>
            <person name="Januszkiewicz K."/>
            <person name="Wedrychowicz H."/>
        </authorList>
    </citation>
    <scope>NUCLEOTIDE SEQUENCE [LARGE SCALE GENOMIC DNA]</scope>
    <source>
        <strain evidence="1 2">DSM 26897</strain>
    </source>
</reference>
<organism evidence="1 2">
    <name type="scientific">Cnuella takakiae</name>
    <dbReference type="NCBI Taxonomy" id="1302690"/>
    <lineage>
        <taxon>Bacteria</taxon>
        <taxon>Pseudomonadati</taxon>
        <taxon>Bacteroidota</taxon>
        <taxon>Chitinophagia</taxon>
        <taxon>Chitinophagales</taxon>
        <taxon>Chitinophagaceae</taxon>
        <taxon>Cnuella</taxon>
    </lineage>
</organism>